<dbReference type="GO" id="GO:0005576">
    <property type="term" value="C:extracellular region"/>
    <property type="evidence" value="ECO:0007669"/>
    <property type="project" value="TreeGrafter"/>
</dbReference>
<dbReference type="Proteomes" id="UP001060919">
    <property type="component" value="Chromosome"/>
</dbReference>
<keyword evidence="1" id="KW-0732">Signal</keyword>
<organism evidence="3 4">
    <name type="scientific">Aureispira anguillae</name>
    <dbReference type="NCBI Taxonomy" id="2864201"/>
    <lineage>
        <taxon>Bacteria</taxon>
        <taxon>Pseudomonadati</taxon>
        <taxon>Bacteroidota</taxon>
        <taxon>Saprospiria</taxon>
        <taxon>Saprospirales</taxon>
        <taxon>Saprospiraceae</taxon>
        <taxon>Aureispira</taxon>
    </lineage>
</organism>
<protein>
    <submittedName>
        <fullName evidence="3">Choice-of-anchor B family protein</fullName>
    </submittedName>
</protein>
<dbReference type="Gene3D" id="2.60.40.1120">
    <property type="entry name" value="Carboxypeptidase-like, regulatory domain"/>
    <property type="match status" value="1"/>
</dbReference>
<dbReference type="InterPro" id="IPR027589">
    <property type="entry name" value="Choice_anch_B"/>
</dbReference>
<evidence type="ECO:0000256" key="1">
    <source>
        <dbReference type="SAM" id="SignalP"/>
    </source>
</evidence>
<proteinExistence type="predicted"/>
<dbReference type="PANTHER" id="PTHR38787">
    <property type="entry name" value="REGULATORY P DOMAIN-CONTAINING PROTEIN"/>
    <property type="match status" value="1"/>
</dbReference>
<sequence length="798" mass="88357">MRYCQTKIAIIPLFILFFSAWAQAQPQNFNLTSIGNLPYAQELNDIWGYVDDTGIEYALVGTRTGTSIVSLATPSNPTEVLFIPGATSIWRDLKTWGDYAYVTSDQGKDGLLIIDLSPLPNGTPTYQFWKPELTINNATDTLWKAHNLYIDEAGFCYIAGSNISAGETFILDVNTTAGSPVLLGATLPIYAHDAYTRGDTLWTSDINDGTFSVYNVSDKTNPIIMGNQTTPRDFAHNAWISDDGQTLFTTDEKSNAWVAAFDVSDLGNIQELDRYRTPNPNTIPHNTHTFNDYLVTSYYTDGLIIIDASRPDNLIEVGRYDTYHLTPETGFYGAWGAYPFLPSGLILVSDINTGLHILQANYQRACWLEGIVTDQSTSATLFDVDVQILNTYAEDQTDLFGIYKTGIGVSGTYDVEFKKAGYIPQTIQVTLNNNQVTTQNVQLVPATAFTLSGQVVDSINPSWSIGNAVLHFQSSLYEYTTTADANGNFSLVIFPDNDYKIIAGHWGNHAKIFDLVALDSTVIPNQVYPLARGYKDEFALDYGWSEFGNATAGKWERGIPSPLYTWQGSVLPEDGDLTHDIGSYCLITGNNGNGIHGTDDVDSGATTIMSPPMNLSNAVDPILTYHYFFSANWPPSGLDSFEVYMTNGTDTVTVMSTQIPNYTWSGKEEVRILDHLALSNNMRVYFKVNDDSGTALEALIDLFEIVDSLSTAVTVIPDQTIDLHYFPNPFSHTINIDYEMQDHASEKLDLHVYNALGQLIEQKVVEQRTGTLELGHSWNAGVYFVNIGRQSIKIVKSQ</sequence>
<dbReference type="Pfam" id="PF08309">
    <property type="entry name" value="LVIVD"/>
    <property type="match status" value="2"/>
</dbReference>
<feature type="chain" id="PRO_5036835163" evidence="1">
    <location>
        <begin position="25"/>
        <end position="798"/>
    </location>
</feature>
<dbReference type="InterPro" id="IPR008969">
    <property type="entry name" value="CarboxyPept-like_regulatory"/>
</dbReference>
<reference evidence="3" key="1">
    <citation type="submission" date="2022-09" db="EMBL/GenBank/DDBJ databases">
        <title>Aureispira anguillicida sp. nov., isolated from Leptocephalus of Japanese eel Anguilla japonica.</title>
        <authorList>
            <person name="Yuasa K."/>
            <person name="Mekata T."/>
            <person name="Ikunari K."/>
        </authorList>
    </citation>
    <scope>NUCLEOTIDE SEQUENCE</scope>
    <source>
        <strain evidence="3">EL160426</strain>
    </source>
</reference>
<dbReference type="SUPFAM" id="SSF49464">
    <property type="entry name" value="Carboxypeptidase regulatory domain-like"/>
    <property type="match status" value="1"/>
</dbReference>
<dbReference type="KEGG" id="aup:AsAng_0017400"/>
<dbReference type="PANTHER" id="PTHR38787:SF3">
    <property type="entry name" value="REGULATORY P DOMAIN-CONTAINING PROTEIN"/>
    <property type="match status" value="1"/>
</dbReference>
<feature type="signal peptide" evidence="1">
    <location>
        <begin position="1"/>
        <end position="24"/>
    </location>
</feature>
<evidence type="ECO:0000313" key="4">
    <source>
        <dbReference type="Proteomes" id="UP001060919"/>
    </source>
</evidence>
<name>A0A915YDD7_9BACT</name>
<dbReference type="Pfam" id="PF18962">
    <property type="entry name" value="Por_Secre_tail"/>
    <property type="match status" value="1"/>
</dbReference>
<dbReference type="EMBL" id="AP026867">
    <property type="protein sequence ID" value="BDS11030.1"/>
    <property type="molecule type" value="Genomic_DNA"/>
</dbReference>
<dbReference type="NCBIfam" id="TIGR04183">
    <property type="entry name" value="Por_Secre_tail"/>
    <property type="match status" value="1"/>
</dbReference>
<dbReference type="AlphaFoldDB" id="A0A915YDD7"/>
<evidence type="ECO:0000313" key="3">
    <source>
        <dbReference type="EMBL" id="BDS11030.1"/>
    </source>
</evidence>
<gene>
    <name evidence="3" type="ORF">AsAng_0017400</name>
</gene>
<dbReference type="InterPro" id="IPR026444">
    <property type="entry name" value="Secre_tail"/>
</dbReference>
<dbReference type="RefSeq" id="WP_264792239.1">
    <property type="nucleotide sequence ID" value="NZ_AP026867.1"/>
</dbReference>
<dbReference type="NCBIfam" id="TIGR04312">
    <property type="entry name" value="choice_anch_B"/>
    <property type="match status" value="1"/>
</dbReference>
<accession>A0A915YDD7</accession>
<evidence type="ECO:0000259" key="2">
    <source>
        <dbReference type="Pfam" id="PF18962"/>
    </source>
</evidence>
<keyword evidence="4" id="KW-1185">Reference proteome</keyword>
<feature type="domain" description="Secretion system C-terminal sorting" evidence="2">
    <location>
        <begin position="726"/>
        <end position="795"/>
    </location>
</feature>
<dbReference type="InterPro" id="IPR013211">
    <property type="entry name" value="LVIVD"/>
</dbReference>